<dbReference type="Proteomes" id="UP000486903">
    <property type="component" value="Unassembled WGS sequence"/>
</dbReference>
<dbReference type="GO" id="GO:0005694">
    <property type="term" value="C:chromosome"/>
    <property type="evidence" value="ECO:0007669"/>
    <property type="project" value="TreeGrafter"/>
</dbReference>
<feature type="domain" description="ParB-like N-terminal" evidence="1">
    <location>
        <begin position="4"/>
        <end position="98"/>
    </location>
</feature>
<dbReference type="InterPro" id="IPR036086">
    <property type="entry name" value="ParB/Sulfiredoxin_sf"/>
</dbReference>
<comment type="caution">
    <text evidence="2">The sequence shown here is derived from an EMBL/GenBank/DDBJ whole genome shotgun (WGS) entry which is preliminary data.</text>
</comment>
<dbReference type="RefSeq" id="WP_003370080.1">
    <property type="nucleotide sequence ID" value="NZ_JACBBA010000007.1"/>
</dbReference>
<evidence type="ECO:0000313" key="3">
    <source>
        <dbReference type="Proteomes" id="UP000486903"/>
    </source>
</evidence>
<dbReference type="SUPFAM" id="SSF110849">
    <property type="entry name" value="ParB/Sulfiredoxin"/>
    <property type="match status" value="1"/>
</dbReference>
<dbReference type="AlphaFoldDB" id="A0A6B4JQB2"/>
<accession>A0A6B4JQB2</accession>
<dbReference type="InterPro" id="IPR003115">
    <property type="entry name" value="ParB_N"/>
</dbReference>
<gene>
    <name evidence="2" type="ORF">FDG31_13120</name>
</gene>
<proteinExistence type="predicted"/>
<dbReference type="SMART" id="SM00470">
    <property type="entry name" value="ParB"/>
    <property type="match status" value="1"/>
</dbReference>
<protein>
    <recommendedName>
        <fullName evidence="1">ParB-like N-terminal domain-containing protein</fullName>
    </recommendedName>
</protein>
<dbReference type="InterPro" id="IPR050336">
    <property type="entry name" value="Chromosome_partition/occlusion"/>
</dbReference>
<reference evidence="2 3" key="1">
    <citation type="submission" date="2019-04" db="EMBL/GenBank/DDBJ databases">
        <title>Genome sequencing of Clostridium botulinum Groups I-IV and Clostridium butyricum.</title>
        <authorList>
            <person name="Brunt J."/>
            <person name="Van Vliet A.H.M."/>
            <person name="Stringer S.C."/>
            <person name="Carter A.T."/>
            <person name="Peck M.W."/>
        </authorList>
    </citation>
    <scope>NUCLEOTIDE SEQUENCE [LARGE SCALE GENOMIC DNA]</scope>
    <source>
        <strain evidence="2 3">BL81</strain>
    </source>
</reference>
<dbReference type="GO" id="GO:0045881">
    <property type="term" value="P:positive regulation of sporulation resulting in formation of a cellular spore"/>
    <property type="evidence" value="ECO:0007669"/>
    <property type="project" value="TreeGrafter"/>
</dbReference>
<organism evidence="2 3">
    <name type="scientific">Clostridium botulinum</name>
    <dbReference type="NCBI Taxonomy" id="1491"/>
    <lineage>
        <taxon>Bacteria</taxon>
        <taxon>Bacillati</taxon>
        <taxon>Bacillota</taxon>
        <taxon>Clostridia</taxon>
        <taxon>Eubacteriales</taxon>
        <taxon>Clostridiaceae</taxon>
        <taxon>Clostridium</taxon>
    </lineage>
</organism>
<name>A0A6B4JQB2_CLOBO</name>
<sequence>MNVTDIELCKIRTEKRLWEVDEDKIKPLAESIKTFGLINPISVLEDGDNYVLIAGEHRLLAYVYNEEITIPTIIHKRQYENIELDKARCLIMEADENLLRRTPDGHEEAYLLYRRKEAYEILFPTPTSEKIKKLKKDINYRVENGLPYEELEKELNDLENHKSFVEDTVEKTGLSKRTINQKVRIGTIIDKETGEILDNMNISTEIFKKIVIGDNEEDAKVASKIYTDTIKTIDDKFEKPKERNNFFNESYNKLKTEMNEQEPKYHVNHPIEFSELLQDKIQNEYLPKYEESVSSPVGSQNENEETTYYKKGNNVLICTISFIENHGESVTNFITVHLNDERRFEKVKNIIDTYGDEDNIMVVCSDINIFSNYIKKYENI</sequence>
<dbReference type="Gene3D" id="3.90.1530.30">
    <property type="match status" value="1"/>
</dbReference>
<dbReference type="Pfam" id="PF02195">
    <property type="entry name" value="ParB_N"/>
    <property type="match status" value="1"/>
</dbReference>
<dbReference type="GO" id="GO:0007059">
    <property type="term" value="P:chromosome segregation"/>
    <property type="evidence" value="ECO:0007669"/>
    <property type="project" value="TreeGrafter"/>
</dbReference>
<dbReference type="PANTHER" id="PTHR33375">
    <property type="entry name" value="CHROMOSOME-PARTITIONING PROTEIN PARB-RELATED"/>
    <property type="match status" value="1"/>
</dbReference>
<dbReference type="PANTHER" id="PTHR33375:SF1">
    <property type="entry name" value="CHROMOSOME-PARTITIONING PROTEIN PARB-RELATED"/>
    <property type="match status" value="1"/>
</dbReference>
<evidence type="ECO:0000313" key="2">
    <source>
        <dbReference type="EMBL" id="NFV27094.1"/>
    </source>
</evidence>
<dbReference type="EMBL" id="SXFB01000010">
    <property type="protein sequence ID" value="NFV27094.1"/>
    <property type="molecule type" value="Genomic_DNA"/>
</dbReference>
<evidence type="ECO:0000259" key="1">
    <source>
        <dbReference type="SMART" id="SM00470"/>
    </source>
</evidence>